<sequence>MYLFMLGEHVSKYPLIYYGLEAYLTEKAHLNAVAIFFISVIPYRYCNPLCLFRDNYTDSYDVVFEGIIMNPSVSSPRCFSATSSPPLLPKDLNGIEVLVDKLSPPLLLATSAAVGYGLGSKFGVGGAGAAYALNAVAPQVAAVNLHNYVIGLVNPFVLKKEDIDGIANRNYGFRGRFDPVWWEQAGEAFKAEICDIYSQFMSAMLPLGDEELKDDEADKISFKNSLGIDDPDAAAMHMEEGRGLKLGIVKWILSNAGQVNSIVLLSQPIDGSGVSQAVEELDKILAFNNLLISLKNHLDVDRIAQGGGPVSLLGGDYDGDRRIEDLKLLYRAYVANALSGGHMEDNKWLIAAAIAAERDGAAVARDRTCVAAHFNVATAIVAEQSGYSGKSRRSEPLLST</sequence>
<dbReference type="PANTHER" id="PTHR34935">
    <property type="entry name" value="PROTEIN TIC110, CHLOROPLASTIC"/>
    <property type="match status" value="1"/>
</dbReference>
<dbReference type="GO" id="GO:0045037">
    <property type="term" value="P:protein import into chloroplast stroma"/>
    <property type="evidence" value="ECO:0007669"/>
    <property type="project" value="TreeGrafter"/>
</dbReference>
<dbReference type="STRING" id="157652.A0A371IEH5"/>
<evidence type="ECO:0000313" key="2">
    <source>
        <dbReference type="Proteomes" id="UP000257109"/>
    </source>
</evidence>
<organism evidence="1 2">
    <name type="scientific">Mucuna pruriens</name>
    <name type="common">Velvet bean</name>
    <name type="synonym">Dolichos pruriens</name>
    <dbReference type="NCBI Taxonomy" id="157652"/>
    <lineage>
        <taxon>Eukaryota</taxon>
        <taxon>Viridiplantae</taxon>
        <taxon>Streptophyta</taxon>
        <taxon>Embryophyta</taxon>
        <taxon>Tracheophyta</taxon>
        <taxon>Spermatophyta</taxon>
        <taxon>Magnoliopsida</taxon>
        <taxon>eudicotyledons</taxon>
        <taxon>Gunneridae</taxon>
        <taxon>Pentapetalae</taxon>
        <taxon>rosids</taxon>
        <taxon>fabids</taxon>
        <taxon>Fabales</taxon>
        <taxon>Fabaceae</taxon>
        <taxon>Papilionoideae</taxon>
        <taxon>50 kb inversion clade</taxon>
        <taxon>NPAAA clade</taxon>
        <taxon>indigoferoid/millettioid clade</taxon>
        <taxon>Phaseoleae</taxon>
        <taxon>Mucuna</taxon>
    </lineage>
</organism>
<name>A0A371IEH5_MUCPR</name>
<proteinExistence type="predicted"/>
<gene>
    <name evidence="1" type="primary">TIC110</name>
    <name evidence="1" type="ORF">CR513_01640</name>
</gene>
<dbReference type="Proteomes" id="UP000257109">
    <property type="component" value="Unassembled WGS sequence"/>
</dbReference>
<reference evidence="1" key="1">
    <citation type="submission" date="2018-05" db="EMBL/GenBank/DDBJ databases">
        <title>Draft genome of Mucuna pruriens seed.</title>
        <authorList>
            <person name="Nnadi N.E."/>
            <person name="Vos R."/>
            <person name="Hasami M.H."/>
            <person name="Devisetty U.K."/>
            <person name="Aguiy J.C."/>
        </authorList>
    </citation>
    <scope>NUCLEOTIDE SEQUENCE [LARGE SCALE GENOMIC DNA]</scope>
    <source>
        <strain evidence="1">JCA_2017</strain>
    </source>
</reference>
<accession>A0A371IEH5</accession>
<comment type="caution">
    <text evidence="1">The sequence shown here is derived from an EMBL/GenBank/DDBJ whole genome shotgun (WGS) entry which is preliminary data.</text>
</comment>
<dbReference type="EMBL" id="QJKJ01000276">
    <property type="protein sequence ID" value="RDY13449.1"/>
    <property type="molecule type" value="Genomic_DNA"/>
</dbReference>
<dbReference type="Pfam" id="PF16940">
    <property type="entry name" value="Tic110"/>
    <property type="match status" value="2"/>
</dbReference>
<dbReference type="OrthoDB" id="682996at2759"/>
<dbReference type="AlphaFoldDB" id="A0A371IEH5"/>
<dbReference type="InterPro" id="IPR031610">
    <property type="entry name" value="TIC110"/>
</dbReference>
<dbReference type="PANTHER" id="PTHR34935:SF3">
    <property type="entry name" value="PROTEIN TIC110, CHLOROPLASTIC"/>
    <property type="match status" value="1"/>
</dbReference>
<feature type="non-terminal residue" evidence="1">
    <location>
        <position position="1"/>
    </location>
</feature>
<protein>
    <submittedName>
        <fullName evidence="1">Protein TIC110, chloroplastic</fullName>
    </submittedName>
</protein>
<keyword evidence="2" id="KW-1185">Reference proteome</keyword>
<evidence type="ECO:0000313" key="1">
    <source>
        <dbReference type="EMBL" id="RDY13449.1"/>
    </source>
</evidence>
<dbReference type="GO" id="GO:0061927">
    <property type="term" value="C:TOC-TIC supercomplex I"/>
    <property type="evidence" value="ECO:0007669"/>
    <property type="project" value="TreeGrafter"/>
</dbReference>